<dbReference type="InterPro" id="IPR002931">
    <property type="entry name" value="Transglutaminase-like"/>
</dbReference>
<dbReference type="InterPro" id="IPR052557">
    <property type="entry name" value="CAP/Cytokinesis_protein"/>
</dbReference>
<sequence length="467" mass="52538">MNAKQLIAGGMAVLVLAGGIFGTSIQVQAGTALQVQERGKTDVLPTSSAPNMKTEFYSVDDLGVRAGKNCLKRIQVDDSYHLSESIWADQGSDYYFSLLNTEEKKLYLNLKKQADRYMTGTEEFQMTEVNRNGENVPIYIMPLMSYEGLSTAQMKRVFYCFMFENPQYYFMRNSVVYSETTNMMTVGLYKVFSDGNTRAEYTRRFAQQLQIWDEQVSAVQTPVEKEAVIHKIVCDHVVYYETMDVADPDDRQMSQSCISAVLFERKTVCAGYAQLFTLLCGRAGITCVTVTSPGHAWNKVRMGNVWYNVDCTWNDCRGDEMFLNVTDSQLLEADSPVQEHVLSEEWKETAPACTAAFDPDAANGADAQANVFAPEMVTDTINVDNTQAARLTVGFEQAEKCDGYEIWYASNAGMLPADQVETESVSFVIEGLKSGKDYYIRVRPYRWDSKGEKLYGTFSKKVKVTVL</sequence>
<dbReference type="Proteomes" id="UP000012589">
    <property type="component" value="Unassembled WGS sequence"/>
</dbReference>
<dbReference type="CDD" id="cd00063">
    <property type="entry name" value="FN3"/>
    <property type="match status" value="1"/>
</dbReference>
<dbReference type="PANTHER" id="PTHR46333:SF2">
    <property type="entry name" value="CYTOKINESIS PROTEIN 3"/>
    <property type="match status" value="1"/>
</dbReference>
<dbReference type="InterPro" id="IPR013783">
    <property type="entry name" value="Ig-like_fold"/>
</dbReference>
<name>N2AEH1_9FIRM</name>
<evidence type="ECO:0000313" key="3">
    <source>
        <dbReference type="Proteomes" id="UP000012589"/>
    </source>
</evidence>
<dbReference type="PATRIC" id="fig|1235802.3.peg.3422"/>
<comment type="caution">
    <text evidence="2">The sequence shown here is derived from an EMBL/GenBank/DDBJ whole genome shotgun (WGS) entry which is preliminary data.</text>
</comment>
<protein>
    <recommendedName>
        <fullName evidence="1">Transglutaminase-like domain-containing protein</fullName>
    </recommendedName>
</protein>
<dbReference type="AlphaFoldDB" id="N2AEH1"/>
<dbReference type="HOGENOM" id="CLU_584930_0_0_9"/>
<dbReference type="SUPFAM" id="SSF54001">
    <property type="entry name" value="Cysteine proteinases"/>
    <property type="match status" value="1"/>
</dbReference>
<dbReference type="STRING" id="1235802.C823_03235"/>
<reference evidence="2 3" key="1">
    <citation type="journal article" date="2014" name="Genome Announc.">
        <title>Draft genome sequences of the altered schaedler flora, a defined bacterial community from gnotobiotic mice.</title>
        <authorList>
            <person name="Wannemuehler M.J."/>
            <person name="Overstreet A.M."/>
            <person name="Ward D.V."/>
            <person name="Phillips G.J."/>
        </authorList>
    </citation>
    <scope>NUCLEOTIDE SEQUENCE [LARGE SCALE GENOMIC DNA]</scope>
    <source>
        <strain evidence="2 3">ASF492</strain>
    </source>
</reference>
<dbReference type="InterPro" id="IPR038765">
    <property type="entry name" value="Papain-like_cys_pep_sf"/>
</dbReference>
<accession>N2AEH1</accession>
<dbReference type="Gene3D" id="3.10.620.30">
    <property type="match status" value="1"/>
</dbReference>
<keyword evidence="3" id="KW-1185">Reference proteome</keyword>
<evidence type="ECO:0000259" key="1">
    <source>
        <dbReference type="SMART" id="SM00460"/>
    </source>
</evidence>
<dbReference type="Pfam" id="PF01841">
    <property type="entry name" value="Transglut_core"/>
    <property type="match status" value="1"/>
</dbReference>
<organism evidence="2 3">
    <name type="scientific">Eubacterium plexicaudatum ASF492</name>
    <dbReference type="NCBI Taxonomy" id="1235802"/>
    <lineage>
        <taxon>Bacteria</taxon>
        <taxon>Bacillati</taxon>
        <taxon>Bacillota</taxon>
        <taxon>Clostridia</taxon>
        <taxon>Eubacteriales</taxon>
        <taxon>Eubacteriaceae</taxon>
        <taxon>Eubacterium</taxon>
    </lineage>
</organism>
<dbReference type="InterPro" id="IPR036116">
    <property type="entry name" value="FN3_sf"/>
</dbReference>
<dbReference type="InterPro" id="IPR003961">
    <property type="entry name" value="FN3_dom"/>
</dbReference>
<dbReference type="SUPFAM" id="SSF49265">
    <property type="entry name" value="Fibronectin type III"/>
    <property type="match status" value="1"/>
</dbReference>
<dbReference type="eggNOG" id="COG5279">
    <property type="taxonomic scope" value="Bacteria"/>
</dbReference>
<proteinExistence type="predicted"/>
<feature type="domain" description="Transglutaminase-like" evidence="1">
    <location>
        <begin position="261"/>
        <end position="313"/>
    </location>
</feature>
<dbReference type="Gene3D" id="2.60.40.10">
    <property type="entry name" value="Immunoglobulins"/>
    <property type="match status" value="1"/>
</dbReference>
<dbReference type="OrthoDB" id="9788327at2"/>
<evidence type="ECO:0000313" key="2">
    <source>
        <dbReference type="EMBL" id="EMZ24550.1"/>
    </source>
</evidence>
<dbReference type="SMART" id="SM00460">
    <property type="entry name" value="TGc"/>
    <property type="match status" value="1"/>
</dbReference>
<gene>
    <name evidence="2" type="ORF">C823_03235</name>
</gene>
<dbReference type="EMBL" id="AQFT01000096">
    <property type="protein sequence ID" value="EMZ24550.1"/>
    <property type="molecule type" value="Genomic_DNA"/>
</dbReference>
<dbReference type="GO" id="GO:0005737">
    <property type="term" value="C:cytoplasm"/>
    <property type="evidence" value="ECO:0007669"/>
    <property type="project" value="TreeGrafter"/>
</dbReference>
<dbReference type="PANTHER" id="PTHR46333">
    <property type="entry name" value="CYTOKINESIS PROTEIN 3"/>
    <property type="match status" value="1"/>
</dbReference>